<comment type="caution">
    <text evidence="1">The sequence shown here is derived from an EMBL/GenBank/DDBJ whole genome shotgun (WGS) entry which is preliminary data.</text>
</comment>
<dbReference type="Proteomes" id="UP000789901">
    <property type="component" value="Unassembled WGS sequence"/>
</dbReference>
<accession>A0ABN7UDU3</accession>
<keyword evidence="2" id="KW-1185">Reference proteome</keyword>
<dbReference type="EMBL" id="CAJVQB010001964">
    <property type="protein sequence ID" value="CAG8557367.1"/>
    <property type="molecule type" value="Genomic_DNA"/>
</dbReference>
<reference evidence="1 2" key="1">
    <citation type="submission" date="2021-06" db="EMBL/GenBank/DDBJ databases">
        <authorList>
            <person name="Kallberg Y."/>
            <person name="Tangrot J."/>
            <person name="Rosling A."/>
        </authorList>
    </citation>
    <scope>NUCLEOTIDE SEQUENCE [LARGE SCALE GENOMIC DNA]</scope>
    <source>
        <strain evidence="1 2">120-4 pot B 10/14</strain>
    </source>
</reference>
<organism evidence="1 2">
    <name type="scientific">Gigaspora margarita</name>
    <dbReference type="NCBI Taxonomy" id="4874"/>
    <lineage>
        <taxon>Eukaryota</taxon>
        <taxon>Fungi</taxon>
        <taxon>Fungi incertae sedis</taxon>
        <taxon>Mucoromycota</taxon>
        <taxon>Glomeromycotina</taxon>
        <taxon>Glomeromycetes</taxon>
        <taxon>Diversisporales</taxon>
        <taxon>Gigasporaceae</taxon>
        <taxon>Gigaspora</taxon>
    </lineage>
</organism>
<name>A0ABN7UDU3_GIGMA</name>
<gene>
    <name evidence="1" type="ORF">GMARGA_LOCUS4848</name>
</gene>
<evidence type="ECO:0000313" key="2">
    <source>
        <dbReference type="Proteomes" id="UP000789901"/>
    </source>
</evidence>
<evidence type="ECO:0000313" key="1">
    <source>
        <dbReference type="EMBL" id="CAG8557367.1"/>
    </source>
</evidence>
<protein>
    <submittedName>
        <fullName evidence="1">277_t:CDS:1</fullName>
    </submittedName>
</protein>
<proteinExistence type="predicted"/>
<sequence length="53" mass="6036">MCQFFEAGFVKNNTYEQYFDCHEQSENTKVAIITVPIEGITCESGVNFIINIV</sequence>